<dbReference type="Proteomes" id="UP000317422">
    <property type="component" value="Unassembled WGS sequence"/>
</dbReference>
<dbReference type="EMBL" id="VFQC01000001">
    <property type="protein sequence ID" value="TQN32362.1"/>
    <property type="molecule type" value="Genomic_DNA"/>
</dbReference>
<dbReference type="OrthoDB" id="26872at2"/>
<dbReference type="InterPro" id="IPR012347">
    <property type="entry name" value="Ferritin-like"/>
</dbReference>
<keyword evidence="2" id="KW-0732">Signal</keyword>
<feature type="domain" description="DUF305" evidence="3">
    <location>
        <begin position="62"/>
        <end position="223"/>
    </location>
</feature>
<dbReference type="PANTHER" id="PTHR36933:SF1">
    <property type="entry name" value="SLL0788 PROTEIN"/>
    <property type="match status" value="1"/>
</dbReference>
<evidence type="ECO:0000313" key="4">
    <source>
        <dbReference type="EMBL" id="TQN32362.1"/>
    </source>
</evidence>
<proteinExistence type="predicted"/>
<feature type="chain" id="PRO_5022132706" evidence="2">
    <location>
        <begin position="22"/>
        <end position="225"/>
    </location>
</feature>
<feature type="compositionally biased region" description="Basic and acidic residues" evidence="1">
    <location>
        <begin position="45"/>
        <end position="57"/>
    </location>
</feature>
<evidence type="ECO:0000313" key="5">
    <source>
        <dbReference type="Proteomes" id="UP000317422"/>
    </source>
</evidence>
<dbReference type="Pfam" id="PF03713">
    <property type="entry name" value="DUF305"/>
    <property type="match status" value="1"/>
</dbReference>
<feature type="region of interest" description="Disordered" evidence="1">
    <location>
        <begin position="22"/>
        <end position="57"/>
    </location>
</feature>
<gene>
    <name evidence="4" type="ORF">FHX37_2316</name>
</gene>
<dbReference type="Gene3D" id="1.20.1260.10">
    <property type="match status" value="1"/>
</dbReference>
<sequence length="225" mass="24327">MQRWILAATATVLLAGTSACAQSDSAADPPVLDPGSPGDSPSSASEERLADAERDTGHNTADVDYLLMMIEHHSQAVEMTDLAEERGADPELDRTAERIADAQDAEITMMEEWLETNVYTPVREGSSEQDYCSADGDGEVSCPTDLGHSDMPGMASPEELTELENSDGQEFDRLFVELMSTHHEGGIDMAEEEVTNGQSTRVTTMANDVIAEQRADIARMEDALS</sequence>
<evidence type="ECO:0000256" key="2">
    <source>
        <dbReference type="SAM" id="SignalP"/>
    </source>
</evidence>
<evidence type="ECO:0000256" key="1">
    <source>
        <dbReference type="SAM" id="MobiDB-lite"/>
    </source>
</evidence>
<dbReference type="PANTHER" id="PTHR36933">
    <property type="entry name" value="SLL0788 PROTEIN"/>
    <property type="match status" value="1"/>
</dbReference>
<accession>A0A543NKP1</accession>
<comment type="caution">
    <text evidence="4">The sequence shown here is derived from an EMBL/GenBank/DDBJ whole genome shotgun (WGS) entry which is preliminary data.</text>
</comment>
<keyword evidence="5" id="KW-1185">Reference proteome</keyword>
<organism evidence="4 5">
    <name type="scientific">Haloactinospora alba</name>
    <dbReference type="NCBI Taxonomy" id="405555"/>
    <lineage>
        <taxon>Bacteria</taxon>
        <taxon>Bacillati</taxon>
        <taxon>Actinomycetota</taxon>
        <taxon>Actinomycetes</taxon>
        <taxon>Streptosporangiales</taxon>
        <taxon>Nocardiopsidaceae</taxon>
        <taxon>Haloactinospora</taxon>
    </lineage>
</organism>
<dbReference type="RefSeq" id="WP_141923874.1">
    <property type="nucleotide sequence ID" value="NZ_VFQC01000001.1"/>
</dbReference>
<evidence type="ECO:0000259" key="3">
    <source>
        <dbReference type="Pfam" id="PF03713"/>
    </source>
</evidence>
<feature type="signal peptide" evidence="2">
    <location>
        <begin position="1"/>
        <end position="21"/>
    </location>
</feature>
<dbReference type="InterPro" id="IPR005183">
    <property type="entry name" value="DUF305_CopM-like"/>
</dbReference>
<feature type="compositionally biased region" description="Low complexity" evidence="1">
    <location>
        <begin position="28"/>
        <end position="44"/>
    </location>
</feature>
<reference evidence="4 5" key="1">
    <citation type="submission" date="2019-06" db="EMBL/GenBank/DDBJ databases">
        <title>Sequencing the genomes of 1000 actinobacteria strains.</title>
        <authorList>
            <person name="Klenk H.-P."/>
        </authorList>
    </citation>
    <scope>NUCLEOTIDE SEQUENCE [LARGE SCALE GENOMIC DNA]</scope>
    <source>
        <strain evidence="4 5">DSM 45015</strain>
    </source>
</reference>
<dbReference type="PROSITE" id="PS51257">
    <property type="entry name" value="PROKAR_LIPOPROTEIN"/>
    <property type="match status" value="1"/>
</dbReference>
<name>A0A543NKP1_9ACTN</name>
<dbReference type="AlphaFoldDB" id="A0A543NKP1"/>
<protein>
    <submittedName>
        <fullName evidence="4">Uncharacterized protein (DUF305 family)</fullName>
    </submittedName>
</protein>